<keyword evidence="1" id="KW-0812">Transmembrane</keyword>
<dbReference type="KEGG" id="nbg:DV706_02500"/>
<dbReference type="EMBL" id="CP031305">
    <property type="protein sequence ID" value="QCC53452.1"/>
    <property type="molecule type" value="Genomic_DNA"/>
</dbReference>
<reference evidence="3 4" key="1">
    <citation type="journal article" date="2019" name="Nat. Commun.">
        <title>A new type of DNA phosphorothioation-based antiviral system in archaea.</title>
        <authorList>
            <person name="Xiong L."/>
            <person name="Liu S."/>
            <person name="Chen S."/>
            <person name="Xiao Y."/>
            <person name="Zhu B."/>
            <person name="Gao Y."/>
            <person name="Zhang Y."/>
            <person name="Chen B."/>
            <person name="Luo J."/>
            <person name="Deng Z."/>
            <person name="Chen X."/>
            <person name="Wang L."/>
            <person name="Chen S."/>
        </authorList>
    </citation>
    <scope>NUCLEOTIDE SEQUENCE [LARGE SCALE GENOMIC DNA]</scope>
    <source>
        <strain evidence="3 4">JCM 10635</strain>
    </source>
</reference>
<keyword evidence="1" id="KW-1133">Transmembrane helix</keyword>
<protein>
    <submittedName>
        <fullName evidence="3">Winged helix-turn-helix transcriptional regulator</fullName>
    </submittedName>
</protein>
<name>A0A4D6HK72_9EURY</name>
<dbReference type="InterPro" id="IPR055767">
    <property type="entry name" value="DUF7343"/>
</dbReference>
<dbReference type="Proteomes" id="UP000296822">
    <property type="component" value="Chromosome"/>
</dbReference>
<dbReference type="InterPro" id="IPR036388">
    <property type="entry name" value="WH-like_DNA-bd_sf"/>
</dbReference>
<evidence type="ECO:0000259" key="2">
    <source>
        <dbReference type="Pfam" id="PF24034"/>
    </source>
</evidence>
<dbReference type="AlphaFoldDB" id="A0A4D6HK72"/>
<dbReference type="SUPFAM" id="SSF46785">
    <property type="entry name" value="Winged helix' DNA-binding domain"/>
    <property type="match status" value="1"/>
</dbReference>
<accession>A0A4D6HK72</accession>
<dbReference type="GeneID" id="39850098"/>
<dbReference type="Pfam" id="PF24034">
    <property type="entry name" value="DUF7343"/>
    <property type="match status" value="1"/>
</dbReference>
<organism evidence="3 4">
    <name type="scientific">Natronorubrum bangense</name>
    <dbReference type="NCBI Taxonomy" id="61858"/>
    <lineage>
        <taxon>Archaea</taxon>
        <taxon>Methanobacteriati</taxon>
        <taxon>Methanobacteriota</taxon>
        <taxon>Stenosarchaea group</taxon>
        <taxon>Halobacteria</taxon>
        <taxon>Halobacteriales</taxon>
        <taxon>Natrialbaceae</taxon>
        <taxon>Natronorubrum</taxon>
    </lineage>
</organism>
<feature type="transmembrane region" description="Helical" evidence="1">
    <location>
        <begin position="61"/>
        <end position="82"/>
    </location>
</feature>
<dbReference type="RefSeq" id="WP_006066729.1">
    <property type="nucleotide sequence ID" value="NZ_CP031305.1"/>
</dbReference>
<keyword evidence="1" id="KW-0472">Membrane</keyword>
<dbReference type="Gene3D" id="1.10.10.10">
    <property type="entry name" value="Winged helix-like DNA-binding domain superfamily/Winged helix DNA-binding domain"/>
    <property type="match status" value="1"/>
</dbReference>
<evidence type="ECO:0000313" key="4">
    <source>
        <dbReference type="Proteomes" id="UP000296822"/>
    </source>
</evidence>
<dbReference type="InterPro" id="IPR036390">
    <property type="entry name" value="WH_DNA-bd_sf"/>
</dbReference>
<gene>
    <name evidence="3" type="ORF">DV706_02500</name>
</gene>
<sequence length="229" mass="24244">MVHTSQIGVKTALRSIHETRSADIVPALSYHLDGQTVASTFRTAGGQPDGLLSWMSFLRVATLWETALIVVLFLLVGGLVGVRLAETLSKRNGGIATLLTASAGTVGTTDADGHAVDTAADRPVEPAAADSSPTDVHSYAQYFSPETPSVLLSDEGKVVRLLVANHGRIRQHQIAEETGWSKSKVSRICSQMHDDGMIEKTSAGRENVISLSDQVDTATQSDDAGNPVP</sequence>
<proteinExistence type="predicted"/>
<evidence type="ECO:0000256" key="1">
    <source>
        <dbReference type="SAM" id="Phobius"/>
    </source>
</evidence>
<evidence type="ECO:0000313" key="3">
    <source>
        <dbReference type="EMBL" id="QCC53452.1"/>
    </source>
</evidence>
<feature type="domain" description="DUF7343" evidence="2">
    <location>
        <begin position="151"/>
        <end position="211"/>
    </location>
</feature>